<dbReference type="GO" id="GO:0016747">
    <property type="term" value="F:acyltransferase activity, transferring groups other than amino-acyl groups"/>
    <property type="evidence" value="ECO:0007669"/>
    <property type="project" value="InterPro"/>
</dbReference>
<dbReference type="CDD" id="cd04301">
    <property type="entry name" value="NAT_SF"/>
    <property type="match status" value="1"/>
</dbReference>
<dbReference type="EMBL" id="CAJOBD010005579">
    <property type="protein sequence ID" value="CAF4035613.1"/>
    <property type="molecule type" value="Genomic_DNA"/>
</dbReference>
<evidence type="ECO:0000313" key="2">
    <source>
        <dbReference type="EMBL" id="CAF1295494.1"/>
    </source>
</evidence>
<gene>
    <name evidence="3" type="ORF">JBS370_LOCUS28208</name>
    <name evidence="2" type="ORF">ZHD862_LOCUS27679</name>
</gene>
<dbReference type="EMBL" id="CAJNOT010002216">
    <property type="protein sequence ID" value="CAF1295494.1"/>
    <property type="molecule type" value="Genomic_DNA"/>
</dbReference>
<dbReference type="PROSITE" id="PS51186">
    <property type="entry name" value="GNAT"/>
    <property type="match status" value="1"/>
</dbReference>
<evidence type="ECO:0000313" key="3">
    <source>
        <dbReference type="EMBL" id="CAF4035613.1"/>
    </source>
</evidence>
<evidence type="ECO:0000313" key="4">
    <source>
        <dbReference type="Proteomes" id="UP000663864"/>
    </source>
</evidence>
<dbReference type="Proteomes" id="UP000663864">
    <property type="component" value="Unassembled WGS sequence"/>
</dbReference>
<evidence type="ECO:0000259" key="1">
    <source>
        <dbReference type="PROSITE" id="PS51186"/>
    </source>
</evidence>
<organism evidence="2 4">
    <name type="scientific">Rotaria sordida</name>
    <dbReference type="NCBI Taxonomy" id="392033"/>
    <lineage>
        <taxon>Eukaryota</taxon>
        <taxon>Metazoa</taxon>
        <taxon>Spiralia</taxon>
        <taxon>Gnathifera</taxon>
        <taxon>Rotifera</taxon>
        <taxon>Eurotatoria</taxon>
        <taxon>Bdelloidea</taxon>
        <taxon>Philodinida</taxon>
        <taxon>Philodinidae</taxon>
        <taxon>Rotaria</taxon>
    </lineage>
</organism>
<comment type="caution">
    <text evidence="2">The sequence shown here is derived from an EMBL/GenBank/DDBJ whole genome shotgun (WGS) entry which is preliminary data.</text>
</comment>
<accession>A0A815DAU8</accession>
<reference evidence="2" key="1">
    <citation type="submission" date="2021-02" db="EMBL/GenBank/DDBJ databases">
        <authorList>
            <person name="Nowell W R."/>
        </authorList>
    </citation>
    <scope>NUCLEOTIDE SEQUENCE</scope>
</reference>
<dbReference type="Pfam" id="PF00583">
    <property type="entry name" value="Acetyltransf_1"/>
    <property type="match status" value="1"/>
</dbReference>
<dbReference type="InterPro" id="IPR000182">
    <property type="entry name" value="GNAT_dom"/>
</dbReference>
<dbReference type="Proteomes" id="UP000663836">
    <property type="component" value="Unassembled WGS sequence"/>
</dbReference>
<protein>
    <recommendedName>
        <fullName evidence="1">N-acetyltransferase domain-containing protein</fullName>
    </recommendedName>
</protein>
<proteinExistence type="predicted"/>
<feature type="domain" description="N-acetyltransferase" evidence="1">
    <location>
        <begin position="5"/>
        <end position="183"/>
    </location>
</feature>
<dbReference type="PANTHER" id="PTHR43617">
    <property type="entry name" value="L-AMINO ACID N-ACETYLTRANSFERASE"/>
    <property type="match status" value="1"/>
</dbReference>
<dbReference type="Gene3D" id="3.40.630.30">
    <property type="match status" value="1"/>
</dbReference>
<sequence>MDDQFFLRRADISDINTLSQLYQKVYRETYVEDFSIPYPENELDAYFRSSASPQSFAKKIIDPKRAIWVIEDKRNGDLVAFASACPCNEILHPDVCLNKDGEINQLYIQRNQQNHGFGQQLMNVVLPWLDEYYPGRPIWLSVWFKNYKAQKFYRYYGFEKAGESDFNIGQWKDHDFIMKRPAHTS</sequence>
<dbReference type="AlphaFoldDB" id="A0A815DAU8"/>
<dbReference type="SUPFAM" id="SSF55729">
    <property type="entry name" value="Acyl-CoA N-acyltransferases (Nat)"/>
    <property type="match status" value="1"/>
</dbReference>
<dbReference type="PANTHER" id="PTHR43617:SF34">
    <property type="entry name" value="PUTATIVE-RELATED"/>
    <property type="match status" value="1"/>
</dbReference>
<name>A0A815DAU8_9BILA</name>
<dbReference type="InterPro" id="IPR016181">
    <property type="entry name" value="Acyl_CoA_acyltransferase"/>
</dbReference>
<dbReference type="InterPro" id="IPR050276">
    <property type="entry name" value="MshD_Acetyltransferase"/>
</dbReference>